<dbReference type="PANTHER" id="PTHR36615:SF7">
    <property type="entry name" value="PROTEIN, PUTATIVE-RELATED"/>
    <property type="match status" value="1"/>
</dbReference>
<sequence>MESTTVLKANCSVAAVSPRRNHSRMIPKRGRVKLGIAVAIAHRLASILTIHIRSAGPHFSQSHQ</sequence>
<name>A0AAN7JHN3_9MYRT</name>
<dbReference type="EMBL" id="JAXIOK010000022">
    <property type="protein sequence ID" value="KAK4743737.1"/>
    <property type="molecule type" value="Genomic_DNA"/>
</dbReference>
<dbReference type="PANTHER" id="PTHR36615">
    <property type="entry name" value="PROTEIN, PUTATIVE-RELATED"/>
    <property type="match status" value="1"/>
</dbReference>
<accession>A0AAN7JHN3</accession>
<evidence type="ECO:0000313" key="1">
    <source>
        <dbReference type="EMBL" id="KAK4743737.1"/>
    </source>
</evidence>
<keyword evidence="2" id="KW-1185">Reference proteome</keyword>
<comment type="caution">
    <text evidence="1">The sequence shown here is derived from an EMBL/GenBank/DDBJ whole genome shotgun (WGS) entry which is preliminary data.</text>
</comment>
<gene>
    <name evidence="1" type="ORF">SAY87_010049</name>
</gene>
<evidence type="ECO:0000313" key="2">
    <source>
        <dbReference type="Proteomes" id="UP001345219"/>
    </source>
</evidence>
<organism evidence="1 2">
    <name type="scientific">Trapa incisa</name>
    <dbReference type="NCBI Taxonomy" id="236973"/>
    <lineage>
        <taxon>Eukaryota</taxon>
        <taxon>Viridiplantae</taxon>
        <taxon>Streptophyta</taxon>
        <taxon>Embryophyta</taxon>
        <taxon>Tracheophyta</taxon>
        <taxon>Spermatophyta</taxon>
        <taxon>Magnoliopsida</taxon>
        <taxon>eudicotyledons</taxon>
        <taxon>Gunneridae</taxon>
        <taxon>Pentapetalae</taxon>
        <taxon>rosids</taxon>
        <taxon>malvids</taxon>
        <taxon>Myrtales</taxon>
        <taxon>Lythraceae</taxon>
        <taxon>Trapa</taxon>
    </lineage>
</organism>
<dbReference type="Proteomes" id="UP001345219">
    <property type="component" value="Chromosome 9"/>
</dbReference>
<proteinExistence type="predicted"/>
<dbReference type="AlphaFoldDB" id="A0AAN7JHN3"/>
<protein>
    <submittedName>
        <fullName evidence="1">Uncharacterized protein</fullName>
    </submittedName>
</protein>
<reference evidence="1 2" key="1">
    <citation type="journal article" date="2023" name="Hortic Res">
        <title>Pangenome of water caltrop reveals structural variations and asymmetric subgenome divergence after allopolyploidization.</title>
        <authorList>
            <person name="Zhang X."/>
            <person name="Chen Y."/>
            <person name="Wang L."/>
            <person name="Yuan Y."/>
            <person name="Fang M."/>
            <person name="Shi L."/>
            <person name="Lu R."/>
            <person name="Comes H.P."/>
            <person name="Ma Y."/>
            <person name="Chen Y."/>
            <person name="Huang G."/>
            <person name="Zhou Y."/>
            <person name="Zheng Z."/>
            <person name="Qiu Y."/>
        </authorList>
    </citation>
    <scope>NUCLEOTIDE SEQUENCE [LARGE SCALE GENOMIC DNA]</scope>
    <source>
        <tissue evidence="1">Roots</tissue>
    </source>
</reference>